<dbReference type="AlphaFoldDB" id="A0AA88A285"/>
<evidence type="ECO:0000313" key="2">
    <source>
        <dbReference type="EMBL" id="GMN46788.1"/>
    </source>
</evidence>
<feature type="region of interest" description="Disordered" evidence="1">
    <location>
        <begin position="23"/>
        <end position="49"/>
    </location>
</feature>
<accession>A0AA88A285</accession>
<sequence length="121" mass="13275">MSGNGLSVVTMHRRQHVRGSMAWTAGDLPGDSGVRDDLSGSTTPPPATTYPGYTANIDGVVSSGRVTMFPGKNPAWSDRVGSTVFTERRRIQLCHLHVISLPPKNGFCGRIKLHHQHNVWW</sequence>
<reference evidence="2" key="1">
    <citation type="submission" date="2023-07" db="EMBL/GenBank/DDBJ databases">
        <title>draft genome sequence of fig (Ficus carica).</title>
        <authorList>
            <person name="Takahashi T."/>
            <person name="Nishimura K."/>
        </authorList>
    </citation>
    <scope>NUCLEOTIDE SEQUENCE</scope>
</reference>
<name>A0AA88A285_FICCA</name>
<comment type="caution">
    <text evidence="2">The sequence shown here is derived from an EMBL/GenBank/DDBJ whole genome shotgun (WGS) entry which is preliminary data.</text>
</comment>
<dbReference type="EMBL" id="BTGU01000023">
    <property type="protein sequence ID" value="GMN46788.1"/>
    <property type="molecule type" value="Genomic_DNA"/>
</dbReference>
<proteinExistence type="predicted"/>
<dbReference type="Proteomes" id="UP001187192">
    <property type="component" value="Unassembled WGS sequence"/>
</dbReference>
<evidence type="ECO:0000313" key="3">
    <source>
        <dbReference type="Proteomes" id="UP001187192"/>
    </source>
</evidence>
<keyword evidence="3" id="KW-1185">Reference proteome</keyword>
<evidence type="ECO:0000256" key="1">
    <source>
        <dbReference type="SAM" id="MobiDB-lite"/>
    </source>
</evidence>
<gene>
    <name evidence="2" type="ORF">TIFTF001_015961</name>
</gene>
<organism evidence="2 3">
    <name type="scientific">Ficus carica</name>
    <name type="common">Common fig</name>
    <dbReference type="NCBI Taxonomy" id="3494"/>
    <lineage>
        <taxon>Eukaryota</taxon>
        <taxon>Viridiplantae</taxon>
        <taxon>Streptophyta</taxon>
        <taxon>Embryophyta</taxon>
        <taxon>Tracheophyta</taxon>
        <taxon>Spermatophyta</taxon>
        <taxon>Magnoliopsida</taxon>
        <taxon>eudicotyledons</taxon>
        <taxon>Gunneridae</taxon>
        <taxon>Pentapetalae</taxon>
        <taxon>rosids</taxon>
        <taxon>fabids</taxon>
        <taxon>Rosales</taxon>
        <taxon>Moraceae</taxon>
        <taxon>Ficeae</taxon>
        <taxon>Ficus</taxon>
    </lineage>
</organism>
<protein>
    <submittedName>
        <fullName evidence="2">Uncharacterized protein</fullName>
    </submittedName>
</protein>